<dbReference type="Proteomes" id="UP000199687">
    <property type="component" value="Unassembled WGS sequence"/>
</dbReference>
<sequence length="65" mass="7574">MENSTNDKTINITEVVANGAKDYMDYIDIVSFDDFLNFADDKIIHDIVKNEYPEIYKQILLDNEV</sequence>
<dbReference type="AlphaFoldDB" id="A0A1H9LCP8"/>
<organism evidence="1 2">
    <name type="scientific">Gracilibacillus ureilyticus</name>
    <dbReference type="NCBI Taxonomy" id="531814"/>
    <lineage>
        <taxon>Bacteria</taxon>
        <taxon>Bacillati</taxon>
        <taxon>Bacillota</taxon>
        <taxon>Bacilli</taxon>
        <taxon>Bacillales</taxon>
        <taxon>Bacillaceae</taxon>
        <taxon>Gracilibacillus</taxon>
    </lineage>
</organism>
<reference evidence="1 2" key="1">
    <citation type="submission" date="2016-10" db="EMBL/GenBank/DDBJ databases">
        <authorList>
            <person name="de Groot N.N."/>
        </authorList>
    </citation>
    <scope>NUCLEOTIDE SEQUENCE [LARGE SCALE GENOMIC DNA]</scope>
    <source>
        <strain evidence="1 2">CGMCC 1.7727</strain>
    </source>
</reference>
<dbReference type="EMBL" id="FOGL01000001">
    <property type="protein sequence ID" value="SER09140.1"/>
    <property type="molecule type" value="Genomic_DNA"/>
</dbReference>
<keyword evidence="2" id="KW-1185">Reference proteome</keyword>
<dbReference type="STRING" id="531814.SAMN04487944_101197"/>
<evidence type="ECO:0000313" key="1">
    <source>
        <dbReference type="EMBL" id="SER09140.1"/>
    </source>
</evidence>
<gene>
    <name evidence="1" type="ORF">SAMN04487944_101197</name>
</gene>
<proteinExistence type="predicted"/>
<protein>
    <submittedName>
        <fullName evidence="1">Uncharacterized protein</fullName>
    </submittedName>
</protein>
<evidence type="ECO:0000313" key="2">
    <source>
        <dbReference type="Proteomes" id="UP000199687"/>
    </source>
</evidence>
<name>A0A1H9LCP8_9BACI</name>
<dbReference type="RefSeq" id="WP_089738077.1">
    <property type="nucleotide sequence ID" value="NZ_FOGL01000001.1"/>
</dbReference>
<accession>A0A1H9LCP8</accession>